<dbReference type="InterPro" id="IPR010985">
    <property type="entry name" value="Ribbon_hlx_hlx"/>
</dbReference>
<dbReference type="AlphaFoldDB" id="A0A9D5X502"/>
<evidence type="ECO:0000256" key="1">
    <source>
        <dbReference type="SAM" id="MobiDB-lite"/>
    </source>
</evidence>
<organism evidence="2 3">
    <name type="scientific">Lancefieldella parvula</name>
    <dbReference type="NCBI Taxonomy" id="1382"/>
    <lineage>
        <taxon>Bacteria</taxon>
        <taxon>Bacillati</taxon>
        <taxon>Actinomycetota</taxon>
        <taxon>Coriobacteriia</taxon>
        <taxon>Coriobacteriales</taxon>
        <taxon>Atopobiaceae</taxon>
        <taxon>Lancefieldella</taxon>
    </lineage>
</organism>
<accession>A0A9D5X502</accession>
<dbReference type="Proteomes" id="UP000787322">
    <property type="component" value="Unassembled WGS sequence"/>
</dbReference>
<feature type="compositionally biased region" description="Basic and acidic residues" evidence="1">
    <location>
        <begin position="57"/>
        <end position="66"/>
    </location>
</feature>
<dbReference type="InterPro" id="IPR013321">
    <property type="entry name" value="Arc_rbn_hlx_hlx"/>
</dbReference>
<dbReference type="Gene3D" id="1.10.1220.10">
    <property type="entry name" value="Met repressor-like"/>
    <property type="match status" value="1"/>
</dbReference>
<sequence length="66" mass="7776">MAPRKQYPLRVAPEVWEAVERWAQDDMRSTNAQVEWILRDALRRAKRSPNANNTRVNKIDNLEEGN</sequence>
<gene>
    <name evidence="2" type="ORF">HXK24_01035</name>
</gene>
<protein>
    <submittedName>
        <fullName evidence="2">Arc family DNA binding domain-containing protein</fullName>
    </submittedName>
</protein>
<reference evidence="2" key="1">
    <citation type="submission" date="2020-04" db="EMBL/GenBank/DDBJ databases">
        <title>Deep metagenomics examines the oral microbiome during advanced dental caries in children, revealing novel taxa and co-occurrences with host molecules.</title>
        <authorList>
            <person name="Baker J.L."/>
            <person name="Morton J.T."/>
            <person name="Dinis M."/>
            <person name="Alvarez R."/>
            <person name="Tran N.C."/>
            <person name="Knight R."/>
            <person name="Edlund A."/>
        </authorList>
    </citation>
    <scope>NUCLEOTIDE SEQUENCE</scope>
    <source>
        <strain evidence="2">JCVI_3_bin.11</strain>
    </source>
</reference>
<dbReference type="SUPFAM" id="SSF47598">
    <property type="entry name" value="Ribbon-helix-helix"/>
    <property type="match status" value="1"/>
</dbReference>
<evidence type="ECO:0000313" key="2">
    <source>
        <dbReference type="EMBL" id="MBF4802405.1"/>
    </source>
</evidence>
<name>A0A9D5X502_9ACTN</name>
<comment type="caution">
    <text evidence="2">The sequence shown here is derived from an EMBL/GenBank/DDBJ whole genome shotgun (WGS) entry which is preliminary data.</text>
</comment>
<dbReference type="GO" id="GO:0006355">
    <property type="term" value="P:regulation of DNA-templated transcription"/>
    <property type="evidence" value="ECO:0007669"/>
    <property type="project" value="InterPro"/>
</dbReference>
<feature type="region of interest" description="Disordered" evidence="1">
    <location>
        <begin position="47"/>
        <end position="66"/>
    </location>
</feature>
<dbReference type="EMBL" id="JABZGU010000010">
    <property type="protein sequence ID" value="MBF4802405.1"/>
    <property type="molecule type" value="Genomic_DNA"/>
</dbReference>
<proteinExistence type="predicted"/>
<evidence type="ECO:0000313" key="3">
    <source>
        <dbReference type="Proteomes" id="UP000787322"/>
    </source>
</evidence>